<feature type="non-terminal residue" evidence="1">
    <location>
        <position position="1"/>
    </location>
</feature>
<keyword evidence="2" id="KW-1185">Reference proteome</keyword>
<dbReference type="EMBL" id="KZ061478">
    <property type="protein sequence ID" value="PIO10915.1"/>
    <property type="molecule type" value="Genomic_DNA"/>
</dbReference>
<reference evidence="2" key="1">
    <citation type="journal article" date="2017" name="Nat. Commun.">
        <title>The North American bullfrog draft genome provides insight into hormonal regulation of long noncoding RNA.</title>
        <authorList>
            <person name="Hammond S.A."/>
            <person name="Warren R.L."/>
            <person name="Vandervalk B.P."/>
            <person name="Kucuk E."/>
            <person name="Khan H."/>
            <person name="Gibb E.A."/>
            <person name="Pandoh P."/>
            <person name="Kirk H."/>
            <person name="Zhao Y."/>
            <person name="Jones M."/>
            <person name="Mungall A.J."/>
            <person name="Coope R."/>
            <person name="Pleasance S."/>
            <person name="Moore R.A."/>
            <person name="Holt R.A."/>
            <person name="Round J.M."/>
            <person name="Ohora S."/>
            <person name="Walle B.V."/>
            <person name="Veldhoen N."/>
            <person name="Helbing C.C."/>
            <person name="Birol I."/>
        </authorList>
    </citation>
    <scope>NUCLEOTIDE SEQUENCE [LARGE SCALE GENOMIC DNA]</scope>
</reference>
<dbReference type="Proteomes" id="UP000228934">
    <property type="component" value="Unassembled WGS sequence"/>
</dbReference>
<gene>
    <name evidence="1" type="ORF">AB205_0075680</name>
</gene>
<protein>
    <submittedName>
        <fullName evidence="1">Uncharacterized protein</fullName>
    </submittedName>
</protein>
<accession>A0A2G9Q5U6</accession>
<dbReference type="AlphaFoldDB" id="A0A2G9Q5U6"/>
<organism evidence="1 2">
    <name type="scientific">Aquarana catesbeiana</name>
    <name type="common">American bullfrog</name>
    <name type="synonym">Rana catesbeiana</name>
    <dbReference type="NCBI Taxonomy" id="8400"/>
    <lineage>
        <taxon>Eukaryota</taxon>
        <taxon>Metazoa</taxon>
        <taxon>Chordata</taxon>
        <taxon>Craniata</taxon>
        <taxon>Vertebrata</taxon>
        <taxon>Euteleostomi</taxon>
        <taxon>Amphibia</taxon>
        <taxon>Batrachia</taxon>
        <taxon>Anura</taxon>
        <taxon>Neobatrachia</taxon>
        <taxon>Ranoidea</taxon>
        <taxon>Ranidae</taxon>
        <taxon>Aquarana</taxon>
    </lineage>
</organism>
<evidence type="ECO:0000313" key="1">
    <source>
        <dbReference type="EMBL" id="PIO10915.1"/>
    </source>
</evidence>
<evidence type="ECO:0000313" key="2">
    <source>
        <dbReference type="Proteomes" id="UP000228934"/>
    </source>
</evidence>
<name>A0A2G9Q5U6_AQUCT</name>
<sequence length="100" mass="10412">REICLVQSDVGVPIADCPQVLGCDTPNSTSSFRSVQVSERTEGIVGLEIPADEEQGEVRLLTNCMAGPHMSGQACGAQAGDVLAMRDTLETYVANSSGGI</sequence>
<proteinExistence type="predicted"/>